<keyword evidence="2" id="KW-0472">Membrane</keyword>
<organism evidence="3 4">
    <name type="scientific">Paenibacillus woosongensis</name>
    <dbReference type="NCBI Taxonomy" id="307580"/>
    <lineage>
        <taxon>Bacteria</taxon>
        <taxon>Bacillati</taxon>
        <taxon>Bacillota</taxon>
        <taxon>Bacilli</taxon>
        <taxon>Bacillales</taxon>
        <taxon>Paenibacillaceae</taxon>
        <taxon>Paenibacillus</taxon>
    </lineage>
</organism>
<name>A0ABQ4MTJ5_9BACL</name>
<sequence length="453" mass="52744">MGTYHDEIHGFNIVEKIDEAKSTISALENDFKLDIDDLDYYDRFYVVLEQIKIIIEFSDPYMIRVTQLQDLVDSLEKIIEKSKEIDGDTFYDTMDILNNEFDIILEILSGFIFTRSDEQIKGFRNSTVNLRRMVKRYVSELEEKYSNSIEMIQETASTISSEMENYDLKLKGIDISYEEKQDELLQDYQEKIEEINDQLENDFEDFKESIENKMSELESSLEGKEADYEENLESSFKRIMDEKDAKFRELNDSWIEKFTNIYNKFEEEKAAYLFQWKEHITDIERIAGALAEHSMAYSFKNIADIEKKSKKNWNILTILGFLALMIYGVTLFVISFNSPFTWANLTGRLSLGLGIGAFIAYAGRQVSIHGRVERYCRETEIELASLGPYFAEFKDKPDELLGVRLALAEKFFGKGDIVSDPNLKEKDKGDKPINSYLSPEHIKALIELVEKLK</sequence>
<evidence type="ECO:0000313" key="4">
    <source>
        <dbReference type="Proteomes" id="UP000681290"/>
    </source>
</evidence>
<feature type="transmembrane region" description="Helical" evidence="2">
    <location>
        <begin position="342"/>
        <end position="362"/>
    </location>
</feature>
<evidence type="ECO:0000313" key="3">
    <source>
        <dbReference type="EMBL" id="GIP59244.1"/>
    </source>
</evidence>
<dbReference type="SUPFAM" id="SSF58113">
    <property type="entry name" value="Apolipoprotein A-I"/>
    <property type="match status" value="1"/>
</dbReference>
<keyword evidence="2" id="KW-0812">Transmembrane</keyword>
<comment type="caution">
    <text evidence="3">The sequence shown here is derived from an EMBL/GenBank/DDBJ whole genome shotgun (WGS) entry which is preliminary data.</text>
</comment>
<accession>A0ABQ4MTJ5</accession>
<dbReference type="RefSeq" id="WP_213591985.1">
    <property type="nucleotide sequence ID" value="NZ_BOSM01000005.1"/>
</dbReference>
<proteinExistence type="predicted"/>
<keyword evidence="2" id="KW-1133">Transmembrane helix</keyword>
<protein>
    <submittedName>
        <fullName evidence="3">Uncharacterized protein</fullName>
    </submittedName>
</protein>
<keyword evidence="1" id="KW-0175">Coiled coil</keyword>
<dbReference type="Proteomes" id="UP000681290">
    <property type="component" value="Unassembled WGS sequence"/>
</dbReference>
<gene>
    <name evidence="3" type="ORF">J15TS10_30580</name>
</gene>
<evidence type="ECO:0000256" key="1">
    <source>
        <dbReference type="SAM" id="Coils"/>
    </source>
</evidence>
<evidence type="ECO:0000256" key="2">
    <source>
        <dbReference type="SAM" id="Phobius"/>
    </source>
</evidence>
<dbReference type="EMBL" id="BOSM01000005">
    <property type="protein sequence ID" value="GIP59244.1"/>
    <property type="molecule type" value="Genomic_DNA"/>
</dbReference>
<dbReference type="Gene3D" id="1.20.120.20">
    <property type="entry name" value="Apolipoprotein"/>
    <property type="match status" value="1"/>
</dbReference>
<feature type="transmembrane region" description="Helical" evidence="2">
    <location>
        <begin position="315"/>
        <end position="336"/>
    </location>
</feature>
<feature type="coiled-coil region" evidence="1">
    <location>
        <begin position="178"/>
        <end position="227"/>
    </location>
</feature>
<reference evidence="3 4" key="1">
    <citation type="submission" date="2021-03" db="EMBL/GenBank/DDBJ databases">
        <title>Antimicrobial resistance genes in bacteria isolated from Japanese honey, and their potential for conferring macrolide and lincosamide resistance in the American foulbrood pathogen Paenibacillus larvae.</title>
        <authorList>
            <person name="Okamoto M."/>
            <person name="Kumagai M."/>
            <person name="Kanamori H."/>
            <person name="Takamatsu D."/>
        </authorList>
    </citation>
    <scope>NUCLEOTIDE SEQUENCE [LARGE SCALE GENOMIC DNA]</scope>
    <source>
        <strain evidence="3 4">J15TS10</strain>
    </source>
</reference>
<keyword evidence="4" id="KW-1185">Reference proteome</keyword>